<accession>A0A845QVJ2</accession>
<dbReference type="PROSITE" id="PS51755">
    <property type="entry name" value="OMPR_PHOB"/>
    <property type="match status" value="1"/>
</dbReference>
<dbReference type="Proteomes" id="UP000467132">
    <property type="component" value="Unassembled WGS sequence"/>
</dbReference>
<keyword evidence="3" id="KW-0902">Two-component regulatory system</keyword>
<dbReference type="Gene3D" id="6.10.250.690">
    <property type="match status" value="1"/>
</dbReference>
<dbReference type="GO" id="GO:0000976">
    <property type="term" value="F:transcription cis-regulatory region binding"/>
    <property type="evidence" value="ECO:0007669"/>
    <property type="project" value="TreeGrafter"/>
</dbReference>
<dbReference type="CDD" id="cd00383">
    <property type="entry name" value="trans_reg_C"/>
    <property type="match status" value="1"/>
</dbReference>
<comment type="function">
    <text evidence="7">May play the central regulatory role in sporulation. It may be an element of the effector pathway responsible for the activation of sporulation genes in response to nutritional stress. Spo0A may act in concert with spo0H (a sigma factor) to control the expression of some genes that are critical to the sporulation process.</text>
</comment>
<evidence type="ECO:0000256" key="1">
    <source>
        <dbReference type="ARBA" id="ARBA00018672"/>
    </source>
</evidence>
<dbReference type="SUPFAM" id="SSF52172">
    <property type="entry name" value="CheY-like"/>
    <property type="match status" value="1"/>
</dbReference>
<dbReference type="GO" id="GO:0005829">
    <property type="term" value="C:cytosol"/>
    <property type="evidence" value="ECO:0007669"/>
    <property type="project" value="TreeGrafter"/>
</dbReference>
<evidence type="ECO:0000256" key="8">
    <source>
        <dbReference type="PROSITE-ProRule" id="PRU00169"/>
    </source>
</evidence>
<keyword evidence="4" id="KW-0805">Transcription regulation</keyword>
<evidence type="ECO:0000256" key="5">
    <source>
        <dbReference type="ARBA" id="ARBA00023125"/>
    </source>
</evidence>
<dbReference type="RefSeq" id="WP_160196037.1">
    <property type="nucleotide sequence ID" value="NZ_QXXA01000003.1"/>
</dbReference>
<protein>
    <recommendedName>
        <fullName evidence="1">Stage 0 sporulation protein A homolog</fullName>
    </recommendedName>
</protein>
<dbReference type="Pfam" id="PF00486">
    <property type="entry name" value="Trans_reg_C"/>
    <property type="match status" value="1"/>
</dbReference>
<dbReference type="SUPFAM" id="SSF46894">
    <property type="entry name" value="C-terminal effector domain of the bipartite response regulators"/>
    <property type="match status" value="1"/>
</dbReference>
<dbReference type="PANTHER" id="PTHR48111:SF73">
    <property type="entry name" value="ALKALINE PHOSPHATASE SYNTHESIS TRANSCRIPTIONAL REGULATORY PROTEIN PHOP"/>
    <property type="match status" value="1"/>
</dbReference>
<dbReference type="InterPro" id="IPR001867">
    <property type="entry name" value="OmpR/PhoB-type_DNA-bd"/>
</dbReference>
<keyword evidence="13" id="KW-1185">Reference proteome</keyword>
<feature type="domain" description="Response regulatory" evidence="10">
    <location>
        <begin position="4"/>
        <end position="117"/>
    </location>
</feature>
<evidence type="ECO:0000256" key="2">
    <source>
        <dbReference type="ARBA" id="ARBA00022553"/>
    </source>
</evidence>
<reference evidence="12 13" key="1">
    <citation type="submission" date="2018-08" db="EMBL/GenBank/DDBJ databases">
        <title>Murine metabolic-syndrome-specific gut microbial biobank.</title>
        <authorList>
            <person name="Liu C."/>
        </authorList>
    </citation>
    <scope>NUCLEOTIDE SEQUENCE [LARGE SCALE GENOMIC DNA]</scope>
    <source>
        <strain evidence="12 13">583</strain>
    </source>
</reference>
<feature type="DNA-binding region" description="OmpR/PhoB-type" evidence="9">
    <location>
        <begin position="127"/>
        <end position="224"/>
    </location>
</feature>
<feature type="domain" description="OmpR/PhoB-type" evidence="11">
    <location>
        <begin position="127"/>
        <end position="224"/>
    </location>
</feature>
<dbReference type="InterPro" id="IPR036388">
    <property type="entry name" value="WH-like_DNA-bd_sf"/>
</dbReference>
<dbReference type="Gene3D" id="1.10.10.10">
    <property type="entry name" value="Winged helix-like DNA-binding domain superfamily/Winged helix DNA-binding domain"/>
    <property type="match status" value="1"/>
</dbReference>
<dbReference type="InterPro" id="IPR011006">
    <property type="entry name" value="CheY-like_superfamily"/>
</dbReference>
<dbReference type="FunFam" id="1.10.10.10:FF:000018">
    <property type="entry name" value="DNA-binding response regulator ResD"/>
    <property type="match status" value="1"/>
</dbReference>
<dbReference type="OrthoDB" id="9802426at2"/>
<dbReference type="InterPro" id="IPR039420">
    <property type="entry name" value="WalR-like"/>
</dbReference>
<dbReference type="EMBL" id="QXXA01000003">
    <property type="protein sequence ID" value="NBI05526.1"/>
    <property type="molecule type" value="Genomic_DNA"/>
</dbReference>
<dbReference type="Pfam" id="PF00072">
    <property type="entry name" value="Response_reg"/>
    <property type="match status" value="1"/>
</dbReference>
<dbReference type="Gene3D" id="3.40.50.2300">
    <property type="match status" value="1"/>
</dbReference>
<dbReference type="GO" id="GO:0000156">
    <property type="term" value="F:phosphorelay response regulator activity"/>
    <property type="evidence" value="ECO:0007669"/>
    <property type="project" value="TreeGrafter"/>
</dbReference>
<dbReference type="SMART" id="SM00862">
    <property type="entry name" value="Trans_reg_C"/>
    <property type="match status" value="1"/>
</dbReference>
<evidence type="ECO:0000313" key="13">
    <source>
        <dbReference type="Proteomes" id="UP000467132"/>
    </source>
</evidence>
<dbReference type="AlphaFoldDB" id="A0A845QVJ2"/>
<feature type="modified residue" description="4-aspartylphosphate" evidence="8">
    <location>
        <position position="53"/>
    </location>
</feature>
<evidence type="ECO:0000256" key="4">
    <source>
        <dbReference type="ARBA" id="ARBA00023015"/>
    </source>
</evidence>
<dbReference type="FunFam" id="3.40.50.2300:FF:000001">
    <property type="entry name" value="DNA-binding response regulator PhoB"/>
    <property type="match status" value="1"/>
</dbReference>
<evidence type="ECO:0000313" key="12">
    <source>
        <dbReference type="EMBL" id="NBI05526.1"/>
    </source>
</evidence>
<gene>
    <name evidence="12" type="ORF">D3Z33_01505</name>
</gene>
<dbReference type="InterPro" id="IPR016032">
    <property type="entry name" value="Sig_transdc_resp-reg_C-effctor"/>
</dbReference>
<dbReference type="PANTHER" id="PTHR48111">
    <property type="entry name" value="REGULATOR OF RPOS"/>
    <property type="match status" value="1"/>
</dbReference>
<dbReference type="GO" id="GO:0006355">
    <property type="term" value="P:regulation of DNA-templated transcription"/>
    <property type="evidence" value="ECO:0007669"/>
    <property type="project" value="InterPro"/>
</dbReference>
<evidence type="ECO:0000256" key="6">
    <source>
        <dbReference type="ARBA" id="ARBA00023163"/>
    </source>
</evidence>
<dbReference type="GO" id="GO:0032993">
    <property type="term" value="C:protein-DNA complex"/>
    <property type="evidence" value="ECO:0007669"/>
    <property type="project" value="TreeGrafter"/>
</dbReference>
<name>A0A845QVJ2_9CLOT</name>
<dbReference type="PROSITE" id="PS50110">
    <property type="entry name" value="RESPONSE_REGULATORY"/>
    <property type="match status" value="1"/>
</dbReference>
<sequence length="224" mass="26282">MKKNFLVVDDQKEIVEVIKAYLEKEGYNVYTAYNGKQTFNIYENENIDFLILDLMLPDIKGEEILQKIREKSQVPTIMLTAKSMEQDRINGLDIGADDYIVKPFSPKELLARIRAIFRRIEKNDVKNDILTIGDLNINFESREVTKSNDIIDLTKTEFDLLKLFVENTQKVFTRDELIVKVFGYDYEGYDRTIDAHVKNLRHKIEDKSNKYIKTVYGVGYKFLE</sequence>
<evidence type="ECO:0000256" key="3">
    <source>
        <dbReference type="ARBA" id="ARBA00023012"/>
    </source>
</evidence>
<comment type="caution">
    <text evidence="12">The sequence shown here is derived from an EMBL/GenBank/DDBJ whole genome shotgun (WGS) entry which is preliminary data.</text>
</comment>
<evidence type="ECO:0000256" key="9">
    <source>
        <dbReference type="PROSITE-ProRule" id="PRU01091"/>
    </source>
</evidence>
<dbReference type="InterPro" id="IPR001789">
    <property type="entry name" value="Sig_transdc_resp-reg_receiver"/>
</dbReference>
<proteinExistence type="predicted"/>
<organism evidence="12 13">
    <name type="scientific">Senegalia massiliensis</name>
    <dbReference type="NCBI Taxonomy" id="1720316"/>
    <lineage>
        <taxon>Bacteria</taxon>
        <taxon>Bacillati</taxon>
        <taxon>Bacillota</taxon>
        <taxon>Clostridia</taxon>
        <taxon>Eubacteriales</taxon>
        <taxon>Clostridiaceae</taxon>
        <taxon>Senegalia</taxon>
    </lineage>
</organism>
<keyword evidence="6" id="KW-0804">Transcription</keyword>
<dbReference type="SMART" id="SM00448">
    <property type="entry name" value="REC"/>
    <property type="match status" value="1"/>
</dbReference>
<evidence type="ECO:0000256" key="7">
    <source>
        <dbReference type="ARBA" id="ARBA00024867"/>
    </source>
</evidence>
<evidence type="ECO:0000259" key="11">
    <source>
        <dbReference type="PROSITE" id="PS51755"/>
    </source>
</evidence>
<keyword evidence="2 8" id="KW-0597">Phosphoprotein</keyword>
<evidence type="ECO:0000259" key="10">
    <source>
        <dbReference type="PROSITE" id="PS50110"/>
    </source>
</evidence>
<keyword evidence="5 9" id="KW-0238">DNA-binding</keyword>